<accession>A0A0E3BXM9</accession>
<gene>
    <name evidence="1" type="ORF">P608_18300</name>
</gene>
<comment type="caution">
    <text evidence="1">The sequence shown here is derived from an EMBL/GenBank/DDBJ whole genome shotgun (WGS) entry which is preliminary data.</text>
</comment>
<sequence>MMDSIEVITSEQIPELFRNPLGIGDFGKLVRDPEIDVKLDKLLGSNPSAGLARSIRGVVMCLEDADPKAISVKPSKWSRFTGQAQTKRVRFEVAKINMDQLFHAATREAALVRDVIDVIESLCSTYGAEAQIISNHIEAGQKYLAQTPDRQGGALAFDQETSRERFSRRLINLQAMQVSHAQTGQQLQLLKYQLIDVLDRFDETAQVLVPLWRQNMLGLGVQNHVTGEQLALAIQAHENLRKSFADNLKSISTNSQNLGISRASAATGA</sequence>
<dbReference type="EMBL" id="AWTP01000123">
    <property type="protein sequence ID" value="KGH08323.1"/>
    <property type="molecule type" value="Genomic_DNA"/>
</dbReference>
<keyword evidence="2" id="KW-1185">Reference proteome</keyword>
<evidence type="ECO:0000313" key="2">
    <source>
        <dbReference type="Proteomes" id="UP000029549"/>
    </source>
</evidence>
<protein>
    <recommendedName>
        <fullName evidence="3">Toxic anion resistance protein</fullName>
    </recommendedName>
</protein>
<evidence type="ECO:0008006" key="3">
    <source>
        <dbReference type="Google" id="ProtNLM"/>
    </source>
</evidence>
<proteinExistence type="predicted"/>
<evidence type="ECO:0000313" key="1">
    <source>
        <dbReference type="EMBL" id="KGH08323.1"/>
    </source>
</evidence>
<dbReference type="Proteomes" id="UP000029549">
    <property type="component" value="Unassembled WGS sequence"/>
</dbReference>
<name>A0A0E3BXM9_9BURK</name>
<dbReference type="RefSeq" id="WP_034396119.1">
    <property type="nucleotide sequence ID" value="NZ_AWTO01000185.1"/>
</dbReference>
<reference evidence="1 2" key="1">
    <citation type="submission" date="2013-09" db="EMBL/GenBank/DDBJ databases">
        <title>High correlation between genotypes and phenotypes of environmental bacteria Comamonas testosteroni strains.</title>
        <authorList>
            <person name="Liu L."/>
            <person name="Zhu W."/>
            <person name="Xia X."/>
            <person name="Xu B."/>
            <person name="Luo M."/>
            <person name="Wang G."/>
        </authorList>
    </citation>
    <scope>NUCLEOTIDE SEQUENCE [LARGE SCALE GENOMIC DNA]</scope>
    <source>
        <strain evidence="1 2">DF2</strain>
    </source>
</reference>
<organism evidence="1 2">
    <name type="scientific">Comamonas thiooxydans</name>
    <dbReference type="NCBI Taxonomy" id="363952"/>
    <lineage>
        <taxon>Bacteria</taxon>
        <taxon>Pseudomonadati</taxon>
        <taxon>Pseudomonadota</taxon>
        <taxon>Betaproteobacteria</taxon>
        <taxon>Burkholderiales</taxon>
        <taxon>Comamonadaceae</taxon>
        <taxon>Comamonas</taxon>
    </lineage>
</organism>
<dbReference type="AlphaFoldDB" id="A0A0E3BXM9"/>